<feature type="region of interest" description="Disordered" evidence="2">
    <location>
        <begin position="1"/>
        <end position="31"/>
    </location>
</feature>
<feature type="compositionally biased region" description="Polar residues" evidence="2">
    <location>
        <begin position="1"/>
        <end position="16"/>
    </location>
</feature>
<keyword evidence="1" id="KW-0175">Coiled coil</keyword>
<comment type="caution">
    <text evidence="3">The sequence shown here is derived from an EMBL/GenBank/DDBJ whole genome shotgun (WGS) entry which is preliminary data.</text>
</comment>
<dbReference type="EMBL" id="JAGMWT010000009">
    <property type="protein sequence ID" value="KAH7122768.1"/>
    <property type="molecule type" value="Genomic_DNA"/>
</dbReference>
<gene>
    <name evidence="3" type="ORF">B0J11DRAFT_581449</name>
</gene>
<feature type="region of interest" description="Disordered" evidence="2">
    <location>
        <begin position="267"/>
        <end position="286"/>
    </location>
</feature>
<dbReference type="Gene3D" id="1.10.287.1490">
    <property type="match status" value="1"/>
</dbReference>
<name>A0A9P9DP89_9PLEO</name>
<organism evidence="3 4">
    <name type="scientific">Dendryphion nanum</name>
    <dbReference type="NCBI Taxonomy" id="256645"/>
    <lineage>
        <taxon>Eukaryota</taxon>
        <taxon>Fungi</taxon>
        <taxon>Dikarya</taxon>
        <taxon>Ascomycota</taxon>
        <taxon>Pezizomycotina</taxon>
        <taxon>Dothideomycetes</taxon>
        <taxon>Pleosporomycetidae</taxon>
        <taxon>Pleosporales</taxon>
        <taxon>Torulaceae</taxon>
        <taxon>Dendryphion</taxon>
    </lineage>
</organism>
<dbReference type="AlphaFoldDB" id="A0A9P9DP89"/>
<proteinExistence type="predicted"/>
<protein>
    <submittedName>
        <fullName evidence="3">Uncharacterized protein</fullName>
    </submittedName>
</protein>
<feature type="coiled-coil region" evidence="1">
    <location>
        <begin position="322"/>
        <end position="377"/>
    </location>
</feature>
<feature type="compositionally biased region" description="Basic and acidic residues" evidence="2">
    <location>
        <begin position="17"/>
        <end position="31"/>
    </location>
</feature>
<reference evidence="3" key="1">
    <citation type="journal article" date="2021" name="Nat. Commun.">
        <title>Genetic determinants of endophytism in the Arabidopsis root mycobiome.</title>
        <authorList>
            <person name="Mesny F."/>
            <person name="Miyauchi S."/>
            <person name="Thiergart T."/>
            <person name="Pickel B."/>
            <person name="Atanasova L."/>
            <person name="Karlsson M."/>
            <person name="Huettel B."/>
            <person name="Barry K.W."/>
            <person name="Haridas S."/>
            <person name="Chen C."/>
            <person name="Bauer D."/>
            <person name="Andreopoulos W."/>
            <person name="Pangilinan J."/>
            <person name="LaButti K."/>
            <person name="Riley R."/>
            <person name="Lipzen A."/>
            <person name="Clum A."/>
            <person name="Drula E."/>
            <person name="Henrissat B."/>
            <person name="Kohler A."/>
            <person name="Grigoriev I.V."/>
            <person name="Martin F.M."/>
            <person name="Hacquard S."/>
        </authorList>
    </citation>
    <scope>NUCLEOTIDE SEQUENCE</scope>
    <source>
        <strain evidence="3">MPI-CAGE-CH-0243</strain>
    </source>
</reference>
<accession>A0A9P9DP89</accession>
<keyword evidence="4" id="KW-1185">Reference proteome</keyword>
<evidence type="ECO:0000313" key="4">
    <source>
        <dbReference type="Proteomes" id="UP000700596"/>
    </source>
</evidence>
<dbReference type="Proteomes" id="UP000700596">
    <property type="component" value="Unassembled WGS sequence"/>
</dbReference>
<evidence type="ECO:0000256" key="2">
    <source>
        <dbReference type="SAM" id="MobiDB-lite"/>
    </source>
</evidence>
<evidence type="ECO:0000256" key="1">
    <source>
        <dbReference type="SAM" id="Coils"/>
    </source>
</evidence>
<evidence type="ECO:0000313" key="3">
    <source>
        <dbReference type="EMBL" id="KAH7122768.1"/>
    </source>
</evidence>
<sequence>MDNNNKARLSHSNTQTMDKDSSRRTWQDRQRERVDKLYARLGVKQGKNYAIKPQPTSNKTDDMPATIVKSRTRSRLSTLKKKVLTKLPMVAHVRRDQASKENGSPQDESKGAIVAQTCSEQSCEETDTHHDETIVPMVAQASPDQNSSNEDNCRDASELPMVSQAFPGQNSTNEQSRLGNPEIVTPIPTIIPIEVMYKVTCADNPETSDTVDSEGVGDLEIVSVTTEETVIPSTFGSHAGSLADNHAAVKIHCEIAVKVKAISSEPEATGEELKAVEGESSEPEQKSMCLENIQAELEWNLLELKEQCSDLTLDNLGLNKHRLDLEHQLSEKDNEIAQLKARLDEQYDQQYVERSENDELKTDIARIQDELKAADLKEVGFQQKLDKALKDIEGWRRNHRGHLKTKKDLKVEIKDLTNRLDEQQEEKEALELTAQDLQDHADNLNKTITETRIFYENRIEEHIRGTQAMEQQIQELIAEISARKTHTGIAHSKLVDKIEQQQGLMEDMAAWLKLGKPSTFEQVQCFFDEVHKRDEKIKALEDEVAVTKQHLAASLSEIDEIRTVRDRSAKRESEHFAKVDGLMEEKEFFEARSKSALATIAFMRLEFKGLSAGMSEIQASSPALDAAIEIPFLASNACIRLADVVTAKMSLEEDLKTSKDELSKLTQILFTHRMEERSRQAALAQAQLEARTAQQNMELYKYSADTLLENPELIGENRDLMLRLQAGSDSIMRSALTNAELQGRIGYLQQTLHNIGDWYVDQTINIVPALHKKIAGLMAEKGEDYIVPAQEHPNPNVDIKMLLRQAIMAGAWDQELPNDLVPFNPTHNPGRIPATYERVKALLPLGWEVLYNVDKVFMKPMFEQFTGQDSQERAEAGRQAEHEYYCAQLGFDENQYHTVLHTTVNEETGEAVIELEIEMGEDTETKQIDIITECTDDEIDYDKY</sequence>
<feature type="coiled-coil region" evidence="1">
    <location>
        <begin position="406"/>
        <end position="479"/>
    </location>
</feature>
<dbReference type="OrthoDB" id="3798031at2759"/>